<dbReference type="AlphaFoldDB" id="A0A2Z2N5R3"/>
<keyword evidence="3" id="KW-1185">Reference proteome</keyword>
<evidence type="ECO:0000313" key="2">
    <source>
        <dbReference type="EMBL" id="ASJ16327.1"/>
    </source>
</evidence>
<dbReference type="Gene3D" id="3.40.50.12090">
    <property type="match status" value="1"/>
</dbReference>
<organism evidence="2 3">
    <name type="scientific">Thermococcus chitonophagus</name>
    <dbReference type="NCBI Taxonomy" id="54262"/>
    <lineage>
        <taxon>Archaea</taxon>
        <taxon>Methanobacteriati</taxon>
        <taxon>Methanobacteriota</taxon>
        <taxon>Thermococci</taxon>
        <taxon>Thermococcales</taxon>
        <taxon>Thermococcaceae</taxon>
        <taxon>Thermococcus</taxon>
    </lineage>
</organism>
<dbReference type="EMBL" id="CP015193">
    <property type="protein sequence ID" value="ASJ16327.1"/>
    <property type="molecule type" value="Genomic_DNA"/>
</dbReference>
<keyword evidence="1" id="KW-0175">Coiled coil</keyword>
<proteinExistence type="predicted"/>
<dbReference type="OrthoDB" id="86217at2157"/>
<gene>
    <name evidence="2" type="ORF">A3L04_04190</name>
</gene>
<feature type="coiled-coil region" evidence="1">
    <location>
        <begin position="330"/>
        <end position="364"/>
    </location>
</feature>
<dbReference type="PANTHER" id="PTHR30032:SF1">
    <property type="entry name" value="N-ACETYLMURAMOYL-L-ALANINE AMIDASE LYTC"/>
    <property type="match status" value="1"/>
</dbReference>
<accession>A0A2Z2N5R3</accession>
<dbReference type="InterPro" id="IPR051922">
    <property type="entry name" value="Bact_Sporulation_Assoc"/>
</dbReference>
<reference evidence="2 3" key="1">
    <citation type="submission" date="2016-04" db="EMBL/GenBank/DDBJ databases">
        <title>Complete genome sequence of Thermococcus chitonophagus type strain GC74.</title>
        <authorList>
            <person name="Oger P.M."/>
        </authorList>
    </citation>
    <scope>NUCLEOTIDE SEQUENCE [LARGE SCALE GENOMIC DNA]</scope>
    <source>
        <strain evidence="2 3">GC74</strain>
    </source>
</reference>
<dbReference type="Proteomes" id="UP000250189">
    <property type="component" value="Chromosome"/>
</dbReference>
<dbReference type="PANTHER" id="PTHR30032">
    <property type="entry name" value="N-ACETYLMURAMOYL-L-ALANINE AMIDASE-RELATED"/>
    <property type="match status" value="1"/>
</dbReference>
<evidence type="ECO:0008006" key="4">
    <source>
        <dbReference type="Google" id="ProtNLM"/>
    </source>
</evidence>
<name>A0A2Z2N5R3_9EURY</name>
<sequence>MKKVLGVLIPILLILSGVGMSQVSAETQSLVILVSDNEADLTLAQNVAKLLNATVVVTKWGIFNESVISQIVDLSPDMVLIIGGPLAVVSVYEDELENLGINVTRIGGQDRVETNQALIEFLMENYPELLSNVTAAIAYGWDYAAMLQLRNQSCVIPILVKNATVNETIVKHFKKVELVQSRFSERIMERVREKLGGEVKEVVANITAEEAEKAIEVAQEKVQLAESVLANITNPSAERLVELAKEKLDLAKKAYDEGKYGEAFGLAVASRRLAEVVISYSTKEFERSMKMNHTMQLELRIRVLERVMLRLEAGGANVSTEKGLLEQAKVALKNGEVEKAKMLIEEIEKELRIKVKEKRISKEKEKVAKKVGGR</sequence>
<protein>
    <recommendedName>
        <fullName evidence="4">Cell wall-binding repeat 2 family protein</fullName>
    </recommendedName>
</protein>
<evidence type="ECO:0000256" key="1">
    <source>
        <dbReference type="SAM" id="Coils"/>
    </source>
</evidence>
<evidence type="ECO:0000313" key="3">
    <source>
        <dbReference type="Proteomes" id="UP000250189"/>
    </source>
</evidence>